<dbReference type="GO" id="GO:0008276">
    <property type="term" value="F:protein methyltransferase activity"/>
    <property type="evidence" value="ECO:0007669"/>
    <property type="project" value="TreeGrafter"/>
</dbReference>
<proteinExistence type="inferred from homology"/>
<dbReference type="Gene3D" id="3.40.50.150">
    <property type="entry name" value="Vaccinia Virus protein VP39"/>
    <property type="match status" value="1"/>
</dbReference>
<dbReference type="EMBL" id="BTFZ01000001">
    <property type="protein sequence ID" value="GMM33101.1"/>
    <property type="molecule type" value="Genomic_DNA"/>
</dbReference>
<dbReference type="PANTHER" id="PTHR45875:SF1">
    <property type="entry name" value="METHYLTRANSFERASE N6AMT1"/>
    <property type="match status" value="1"/>
</dbReference>
<evidence type="ECO:0000313" key="5">
    <source>
        <dbReference type="EMBL" id="GMM33101.1"/>
    </source>
</evidence>
<evidence type="ECO:0000256" key="2">
    <source>
        <dbReference type="ARBA" id="ARBA00022603"/>
    </source>
</evidence>
<dbReference type="InterPro" id="IPR052190">
    <property type="entry name" value="Euk-Arch_PrmC-MTase"/>
</dbReference>
<dbReference type="RefSeq" id="XP_064850101.1">
    <property type="nucleotide sequence ID" value="XM_064994029.1"/>
</dbReference>
<evidence type="ECO:0000256" key="1">
    <source>
        <dbReference type="ARBA" id="ARBA00006149"/>
    </source>
</evidence>
<organism evidence="5 6">
    <name type="scientific">Saccharomycopsis crataegensis</name>
    <dbReference type="NCBI Taxonomy" id="43959"/>
    <lineage>
        <taxon>Eukaryota</taxon>
        <taxon>Fungi</taxon>
        <taxon>Dikarya</taxon>
        <taxon>Ascomycota</taxon>
        <taxon>Saccharomycotina</taxon>
        <taxon>Saccharomycetes</taxon>
        <taxon>Saccharomycopsidaceae</taxon>
        <taxon>Saccharomycopsis</taxon>
    </lineage>
</organism>
<name>A0AAV5QEM3_9ASCO</name>
<protein>
    <submittedName>
        <fullName evidence="5">S-adenosylmethionine-dependent methyltransferase</fullName>
    </submittedName>
</protein>
<dbReference type="GO" id="GO:0008757">
    <property type="term" value="F:S-adenosylmethionine-dependent methyltransferase activity"/>
    <property type="evidence" value="ECO:0007669"/>
    <property type="project" value="TreeGrafter"/>
</dbReference>
<dbReference type="GO" id="GO:0003676">
    <property type="term" value="F:nucleic acid binding"/>
    <property type="evidence" value="ECO:0007669"/>
    <property type="project" value="InterPro"/>
</dbReference>
<gene>
    <name evidence="5" type="ORF">DASC09_004260</name>
</gene>
<keyword evidence="6" id="KW-1185">Reference proteome</keyword>
<dbReference type="GeneID" id="90071080"/>
<evidence type="ECO:0000313" key="6">
    <source>
        <dbReference type="Proteomes" id="UP001360560"/>
    </source>
</evidence>
<keyword evidence="2 5" id="KW-0489">Methyltransferase</keyword>
<evidence type="ECO:0000256" key="3">
    <source>
        <dbReference type="ARBA" id="ARBA00022679"/>
    </source>
</evidence>
<dbReference type="Proteomes" id="UP001360560">
    <property type="component" value="Unassembled WGS sequence"/>
</dbReference>
<dbReference type="GO" id="GO:0035657">
    <property type="term" value="C:eRF1 methyltransferase complex"/>
    <property type="evidence" value="ECO:0007669"/>
    <property type="project" value="TreeGrafter"/>
</dbReference>
<keyword evidence="4" id="KW-0949">S-adenosyl-L-methionine</keyword>
<dbReference type="SUPFAM" id="SSF53335">
    <property type="entry name" value="S-adenosyl-L-methionine-dependent methyltransferases"/>
    <property type="match status" value="1"/>
</dbReference>
<evidence type="ECO:0000256" key="4">
    <source>
        <dbReference type="ARBA" id="ARBA00022691"/>
    </source>
</evidence>
<comment type="similarity">
    <text evidence="1">Belongs to the eukaryotic/archaeal PrmC-related family.</text>
</comment>
<dbReference type="PANTHER" id="PTHR45875">
    <property type="entry name" value="METHYLTRANSFERASE N6AMT1"/>
    <property type="match status" value="1"/>
</dbReference>
<reference evidence="5 6" key="1">
    <citation type="journal article" date="2023" name="Elife">
        <title>Identification of key yeast species and microbe-microbe interactions impacting larval growth of Drosophila in the wild.</title>
        <authorList>
            <person name="Mure A."/>
            <person name="Sugiura Y."/>
            <person name="Maeda R."/>
            <person name="Honda K."/>
            <person name="Sakurai N."/>
            <person name="Takahashi Y."/>
            <person name="Watada M."/>
            <person name="Katoh T."/>
            <person name="Gotoh A."/>
            <person name="Gotoh Y."/>
            <person name="Taniguchi I."/>
            <person name="Nakamura K."/>
            <person name="Hayashi T."/>
            <person name="Katayama T."/>
            <person name="Uemura T."/>
            <person name="Hattori Y."/>
        </authorList>
    </citation>
    <scope>NUCLEOTIDE SEQUENCE [LARGE SCALE GENOMIC DNA]</scope>
    <source>
        <strain evidence="5 6">SC-9</strain>
    </source>
</reference>
<dbReference type="InterPro" id="IPR002052">
    <property type="entry name" value="DNA_methylase_N6_adenine_CS"/>
</dbReference>
<comment type="caution">
    <text evidence="5">The sequence shown here is derived from an EMBL/GenBank/DDBJ whole genome shotgun (WGS) entry which is preliminary data.</text>
</comment>
<accession>A0AAV5QEM3</accession>
<dbReference type="InterPro" id="IPR029063">
    <property type="entry name" value="SAM-dependent_MTases_sf"/>
</dbReference>
<dbReference type="AlphaFoldDB" id="A0AAV5QEM3"/>
<dbReference type="GO" id="GO:0032259">
    <property type="term" value="P:methylation"/>
    <property type="evidence" value="ECO:0007669"/>
    <property type="project" value="UniProtKB-KW"/>
</dbReference>
<sequence>MFATPLYDADFEKLYEPSEDTYVVLDTLEEIRQDLVNWYFPVNTRSTTHSPNKVPICVEIGTGTGIITTFIQKNILGPDRAIYLTTDVNDYACATSIKTNGLNKKKPTDFGMLDTIKCDLVGPLARKCVDLLVFNPPYVPSEEVPDIVKLTQDKKDDDDKINDLLVDLALCGGADGMETTWRLLDNLDSILSDTGMALILFCARNKPEQVVEQFKQKMRLKGVEWKVERVFIRKAGWEELTVWKFVKDW</sequence>
<dbReference type="PROSITE" id="PS00092">
    <property type="entry name" value="N6_MTASE"/>
    <property type="match status" value="1"/>
</dbReference>
<keyword evidence="3" id="KW-0808">Transferase</keyword>